<sequence>MACADATDTTDGDAIMTTLVDISKCFGRVMWIKIIRAGQRYSFPTDILKGDSLGGDLLLRAIAGALPGCTIAMHLLQLTVMMSFDVFSASLHGLNVTLDIYVDDITMQILSHSAEMAGLASSVIARPVTVSEALELPTARDKAKIMGSSLWLAEQVARRLHAFGFETARQITVLGLERRAGARLTYSAIHRRAREEAPHQMPESMAATGPIYTWAQMAHGRQVSLHLLEKAWDMQDPRGHWIKPIAAKLQANPKASKWNLSTRARGAARSTSIGAQWTQQRLYSVGYVDDPNCVFCHDCCGHLHHRLWSCPILTDMRMETVDAGIRRRALQAPPNDLFHTRGLMPRAAPPALPPLVDTQSGHYCAGGRDTTITAEIFAGGSTKRPLHWPGANRAGRGIAATKGKALQGM</sequence>
<dbReference type="Proteomes" id="UP001189429">
    <property type="component" value="Unassembled WGS sequence"/>
</dbReference>
<reference evidence="1" key="1">
    <citation type="submission" date="2023-10" db="EMBL/GenBank/DDBJ databases">
        <authorList>
            <person name="Chen Y."/>
            <person name="Shah S."/>
            <person name="Dougan E. K."/>
            <person name="Thang M."/>
            <person name="Chan C."/>
        </authorList>
    </citation>
    <scope>NUCLEOTIDE SEQUENCE [LARGE SCALE GENOMIC DNA]</scope>
</reference>
<evidence type="ECO:0008006" key="3">
    <source>
        <dbReference type="Google" id="ProtNLM"/>
    </source>
</evidence>
<protein>
    <recommendedName>
        <fullName evidence="3">Reverse transcriptase domain-containing protein</fullName>
    </recommendedName>
</protein>
<dbReference type="EMBL" id="CAUYUJ010005909">
    <property type="protein sequence ID" value="CAK0815424.1"/>
    <property type="molecule type" value="Genomic_DNA"/>
</dbReference>
<evidence type="ECO:0000313" key="2">
    <source>
        <dbReference type="Proteomes" id="UP001189429"/>
    </source>
</evidence>
<comment type="caution">
    <text evidence="1">The sequence shown here is derived from an EMBL/GenBank/DDBJ whole genome shotgun (WGS) entry which is preliminary data.</text>
</comment>
<feature type="non-terminal residue" evidence="1">
    <location>
        <position position="409"/>
    </location>
</feature>
<accession>A0ABN9RD20</accession>
<proteinExistence type="predicted"/>
<organism evidence="1 2">
    <name type="scientific">Prorocentrum cordatum</name>
    <dbReference type="NCBI Taxonomy" id="2364126"/>
    <lineage>
        <taxon>Eukaryota</taxon>
        <taxon>Sar</taxon>
        <taxon>Alveolata</taxon>
        <taxon>Dinophyceae</taxon>
        <taxon>Prorocentrales</taxon>
        <taxon>Prorocentraceae</taxon>
        <taxon>Prorocentrum</taxon>
    </lineage>
</organism>
<name>A0ABN9RD20_9DINO</name>
<gene>
    <name evidence="1" type="ORF">PCOR1329_LOCUS18726</name>
</gene>
<keyword evidence="2" id="KW-1185">Reference proteome</keyword>
<evidence type="ECO:0000313" key="1">
    <source>
        <dbReference type="EMBL" id="CAK0815424.1"/>
    </source>
</evidence>